<dbReference type="Pfam" id="PF00067">
    <property type="entry name" value="p450"/>
    <property type="match status" value="1"/>
</dbReference>
<dbReference type="InterPro" id="IPR001128">
    <property type="entry name" value="Cyt_P450"/>
</dbReference>
<dbReference type="PRINTS" id="PR00463">
    <property type="entry name" value="EP450I"/>
</dbReference>
<evidence type="ECO:0000256" key="13">
    <source>
        <dbReference type="RuleBase" id="RU000461"/>
    </source>
</evidence>
<dbReference type="GeneID" id="126889575"/>
<keyword evidence="9 13" id="KW-0560">Oxidoreductase</keyword>
<dbReference type="Gene3D" id="1.10.630.10">
    <property type="entry name" value="Cytochrome P450"/>
    <property type="match status" value="1"/>
</dbReference>
<keyword evidence="8" id="KW-0492">Microsome</keyword>
<dbReference type="Proteomes" id="UP001652700">
    <property type="component" value="Unplaced"/>
</dbReference>
<evidence type="ECO:0000256" key="7">
    <source>
        <dbReference type="ARBA" id="ARBA00022824"/>
    </source>
</evidence>
<evidence type="ECO:0000313" key="16">
    <source>
        <dbReference type="Proteomes" id="UP001652700"/>
    </source>
</evidence>
<evidence type="ECO:0000256" key="3">
    <source>
        <dbReference type="ARBA" id="ARBA00004406"/>
    </source>
</evidence>
<keyword evidence="12 14" id="KW-0472">Membrane</keyword>
<accession>A0ABM5KUQ1</accession>
<dbReference type="PANTHER" id="PTHR24292">
    <property type="entry name" value="CYTOCHROME P450"/>
    <property type="match status" value="1"/>
</dbReference>
<keyword evidence="6 13" id="KW-0479">Metal-binding</keyword>
<evidence type="ECO:0000256" key="4">
    <source>
        <dbReference type="ARBA" id="ARBA00010617"/>
    </source>
</evidence>
<keyword evidence="5 13" id="KW-0349">Heme</keyword>
<proteinExistence type="inferred from homology"/>
<dbReference type="CDD" id="cd11056">
    <property type="entry name" value="CYP6-like"/>
    <property type="match status" value="1"/>
</dbReference>
<keyword evidence="10 13" id="KW-0408">Iron</keyword>
<evidence type="ECO:0000256" key="12">
    <source>
        <dbReference type="ARBA" id="ARBA00023136"/>
    </source>
</evidence>
<name>A0ABM5KUQ1_DIAVI</name>
<keyword evidence="14" id="KW-0812">Transmembrane</keyword>
<organism evidence="15 16">
    <name type="scientific">Diabrotica virgifera virgifera</name>
    <name type="common">western corn rootworm</name>
    <dbReference type="NCBI Taxonomy" id="50390"/>
    <lineage>
        <taxon>Eukaryota</taxon>
        <taxon>Metazoa</taxon>
        <taxon>Ecdysozoa</taxon>
        <taxon>Arthropoda</taxon>
        <taxon>Hexapoda</taxon>
        <taxon>Insecta</taxon>
        <taxon>Pterygota</taxon>
        <taxon>Neoptera</taxon>
        <taxon>Endopterygota</taxon>
        <taxon>Coleoptera</taxon>
        <taxon>Polyphaga</taxon>
        <taxon>Cucujiformia</taxon>
        <taxon>Chrysomeloidea</taxon>
        <taxon>Chrysomelidae</taxon>
        <taxon>Galerucinae</taxon>
        <taxon>Diabroticina</taxon>
        <taxon>Diabroticites</taxon>
        <taxon>Diabrotica</taxon>
    </lineage>
</organism>
<dbReference type="SUPFAM" id="SSF48264">
    <property type="entry name" value="Cytochrome P450"/>
    <property type="match status" value="1"/>
</dbReference>
<keyword evidence="7" id="KW-0256">Endoplasmic reticulum</keyword>
<evidence type="ECO:0000256" key="10">
    <source>
        <dbReference type="ARBA" id="ARBA00023004"/>
    </source>
</evidence>
<dbReference type="PANTHER" id="PTHR24292:SF45">
    <property type="entry name" value="CYTOCHROME P450 6G1-RELATED"/>
    <property type="match status" value="1"/>
</dbReference>
<dbReference type="InterPro" id="IPR036396">
    <property type="entry name" value="Cyt_P450_sf"/>
</dbReference>
<comment type="subcellular location">
    <subcellularLocation>
        <location evidence="3">Endoplasmic reticulum membrane</location>
        <topology evidence="3">Peripheral membrane protein</topology>
    </subcellularLocation>
    <subcellularLocation>
        <location evidence="2">Microsome membrane</location>
        <topology evidence="2">Peripheral membrane protein</topology>
    </subcellularLocation>
</comment>
<comment type="cofactor">
    <cofactor evidence="1">
        <name>heme</name>
        <dbReference type="ChEBI" id="CHEBI:30413"/>
    </cofactor>
</comment>
<sequence length="506" mass="58646">MELYRSVQMLLTSSPFLDGLIYLSILCIAAYCYATRDFNYWKRRNVQFLKPVPFFGNLYDVMMFKTTTQECIKKIWDGINAPYFGMFIFDEPVLVLKSPKLIKDVLIKDASTFCNRRVATPSHPNMAHGMFFLKYNEWRKVRKMLSPVFTSGMLRYLQPHTIEINQTMLDFVHKNCGIFDVTNIGEDFAIEFLVRCFYEANPRCFNEKPSVFKKCIHTMFAFNFRNGVVQNLFFLKPALADALKLNFVAKNCMKFFEDVFKRIMTARESYDGKPRSMVDVANKAIREKKRGEKDALGFETIMSNVLLFLIAGRDSTTTIISFTLYEIAKNQEIQDKLRKEVKLNVEKHGSICFEGVQENKYLEMCINETLRKYPTLPFLDRTPIDDYQFKDTDLKVEKNTSILIPLFALNRDEHIYPNATLYNPDRFLSDQINSDGLNFIPFGEGPRICIGKRIGLLAVSMALSTLVLNFSFQTCKDTPKEIEFETKSFALTSKHGLFLDISPIQE</sequence>
<evidence type="ECO:0000256" key="2">
    <source>
        <dbReference type="ARBA" id="ARBA00004174"/>
    </source>
</evidence>
<evidence type="ECO:0000256" key="9">
    <source>
        <dbReference type="ARBA" id="ARBA00023002"/>
    </source>
</evidence>
<dbReference type="RefSeq" id="XP_050513917.1">
    <property type="nucleotide sequence ID" value="XM_050657960.1"/>
</dbReference>
<dbReference type="InterPro" id="IPR002401">
    <property type="entry name" value="Cyt_P450_E_grp-I"/>
</dbReference>
<keyword evidence="11 13" id="KW-0503">Monooxygenase</keyword>
<dbReference type="InterPro" id="IPR017972">
    <property type="entry name" value="Cyt_P450_CS"/>
</dbReference>
<evidence type="ECO:0000256" key="14">
    <source>
        <dbReference type="SAM" id="Phobius"/>
    </source>
</evidence>
<evidence type="ECO:0000256" key="6">
    <source>
        <dbReference type="ARBA" id="ARBA00022723"/>
    </source>
</evidence>
<comment type="similarity">
    <text evidence="4 13">Belongs to the cytochrome P450 family.</text>
</comment>
<dbReference type="EnsemblMetazoa" id="XM_050657960.1">
    <property type="protein sequence ID" value="XP_050513917.1"/>
    <property type="gene ID" value="LOC126889575"/>
</dbReference>
<keyword evidence="14" id="KW-1133">Transmembrane helix</keyword>
<evidence type="ECO:0000313" key="15">
    <source>
        <dbReference type="EnsemblMetazoa" id="XP_050513917.1"/>
    </source>
</evidence>
<reference evidence="15" key="1">
    <citation type="submission" date="2025-05" db="UniProtKB">
        <authorList>
            <consortium name="EnsemblMetazoa"/>
        </authorList>
    </citation>
    <scope>IDENTIFICATION</scope>
</reference>
<evidence type="ECO:0000256" key="8">
    <source>
        <dbReference type="ARBA" id="ARBA00022848"/>
    </source>
</evidence>
<evidence type="ECO:0000256" key="11">
    <source>
        <dbReference type="ARBA" id="ARBA00023033"/>
    </source>
</evidence>
<dbReference type="PRINTS" id="PR00385">
    <property type="entry name" value="P450"/>
</dbReference>
<dbReference type="InterPro" id="IPR050476">
    <property type="entry name" value="Insect_CytP450_Detox"/>
</dbReference>
<feature type="transmembrane region" description="Helical" evidence="14">
    <location>
        <begin position="16"/>
        <end position="34"/>
    </location>
</feature>
<evidence type="ECO:0000256" key="5">
    <source>
        <dbReference type="ARBA" id="ARBA00022617"/>
    </source>
</evidence>
<keyword evidence="16" id="KW-1185">Reference proteome</keyword>
<protein>
    <recommendedName>
        <fullName evidence="17">Cytochrome P450 6k1-like</fullName>
    </recommendedName>
</protein>
<evidence type="ECO:0008006" key="17">
    <source>
        <dbReference type="Google" id="ProtNLM"/>
    </source>
</evidence>
<evidence type="ECO:0000256" key="1">
    <source>
        <dbReference type="ARBA" id="ARBA00001971"/>
    </source>
</evidence>
<dbReference type="PROSITE" id="PS00086">
    <property type="entry name" value="CYTOCHROME_P450"/>
    <property type="match status" value="1"/>
</dbReference>